<dbReference type="AlphaFoldDB" id="A0AAP0PD73"/>
<dbReference type="PANTHER" id="PTHR31865:SF2">
    <property type="entry name" value="OSJNBA0004B13.24 PROTEIN"/>
    <property type="match status" value="1"/>
</dbReference>
<gene>
    <name evidence="2" type="ORF">Sjap_007105</name>
</gene>
<feature type="region of interest" description="Disordered" evidence="1">
    <location>
        <begin position="72"/>
        <end position="102"/>
    </location>
</feature>
<evidence type="ECO:0000313" key="2">
    <source>
        <dbReference type="EMBL" id="KAK9136511.1"/>
    </source>
</evidence>
<comment type="caution">
    <text evidence="2">The sequence shown here is derived from an EMBL/GenBank/DDBJ whole genome shotgun (WGS) entry which is preliminary data.</text>
</comment>
<evidence type="ECO:0000256" key="1">
    <source>
        <dbReference type="SAM" id="MobiDB-lite"/>
    </source>
</evidence>
<organism evidence="2 3">
    <name type="scientific">Stephania japonica</name>
    <dbReference type="NCBI Taxonomy" id="461633"/>
    <lineage>
        <taxon>Eukaryota</taxon>
        <taxon>Viridiplantae</taxon>
        <taxon>Streptophyta</taxon>
        <taxon>Embryophyta</taxon>
        <taxon>Tracheophyta</taxon>
        <taxon>Spermatophyta</taxon>
        <taxon>Magnoliopsida</taxon>
        <taxon>Ranunculales</taxon>
        <taxon>Menispermaceae</taxon>
        <taxon>Menispermoideae</taxon>
        <taxon>Cissampelideae</taxon>
        <taxon>Stephania</taxon>
    </lineage>
</organism>
<feature type="compositionally biased region" description="Acidic residues" evidence="1">
    <location>
        <begin position="82"/>
        <end position="99"/>
    </location>
</feature>
<proteinExistence type="predicted"/>
<evidence type="ECO:0000313" key="3">
    <source>
        <dbReference type="Proteomes" id="UP001417504"/>
    </source>
</evidence>
<reference evidence="2 3" key="1">
    <citation type="submission" date="2024-01" db="EMBL/GenBank/DDBJ databases">
        <title>Genome assemblies of Stephania.</title>
        <authorList>
            <person name="Yang L."/>
        </authorList>
    </citation>
    <scope>NUCLEOTIDE SEQUENCE [LARGE SCALE GENOMIC DNA]</scope>
    <source>
        <strain evidence="2">QJT</strain>
        <tissue evidence="2">Leaf</tissue>
    </source>
</reference>
<sequence length="300" mass="33441">MTQQIINSTNGICMAVVMASLATKAVEGGDEVHPHCQEHPSLHQQYFHHYSGLHLSRLSMCTKGETTTHIDIDDADDKHYDGDDDYDDDQDDDHNEEDGGASNITIACNNAAGDDNLQIMSRDSDHKEAAKTPRWRWRRRRRGGLKEYYASENEAQQQKGNNKDIMKRRERGVIVGGRAAAGIVTRYSDDDNNNHLIINNRMSTGGESECFVITRPKGGRRTLCMDLEEVKACRELGFELDQISLMSMSPTYSTVDYTSSGGNSPIASWGRISSPGDDPRDVKARLKTWAQMVALATATR</sequence>
<dbReference type="PANTHER" id="PTHR31865">
    <property type="entry name" value="OSJNBA0071G03.3 PROTEIN"/>
    <property type="match status" value="1"/>
</dbReference>
<name>A0AAP0PD73_9MAGN</name>
<keyword evidence="3" id="KW-1185">Reference proteome</keyword>
<dbReference type="EMBL" id="JBBNAE010000003">
    <property type="protein sequence ID" value="KAK9136511.1"/>
    <property type="molecule type" value="Genomic_DNA"/>
</dbReference>
<dbReference type="Proteomes" id="UP001417504">
    <property type="component" value="Unassembled WGS sequence"/>
</dbReference>
<accession>A0AAP0PD73</accession>
<feature type="compositionally biased region" description="Basic and acidic residues" evidence="1">
    <location>
        <begin position="72"/>
        <end position="81"/>
    </location>
</feature>
<protein>
    <submittedName>
        <fullName evidence="2">Uncharacterized protein</fullName>
    </submittedName>
</protein>